<dbReference type="Proteomes" id="UP000663760">
    <property type="component" value="Chromosome 4"/>
</dbReference>
<protein>
    <submittedName>
        <fullName evidence="1">Uncharacterized protein</fullName>
    </submittedName>
</protein>
<dbReference type="EMBL" id="LR746267">
    <property type="protein sequence ID" value="CAA7394978.1"/>
    <property type="molecule type" value="Genomic_DNA"/>
</dbReference>
<reference evidence="1" key="1">
    <citation type="submission" date="2020-02" db="EMBL/GenBank/DDBJ databases">
        <authorList>
            <person name="Scholz U."/>
            <person name="Mascher M."/>
            <person name="Fiebig A."/>
        </authorList>
    </citation>
    <scope>NUCLEOTIDE SEQUENCE</scope>
</reference>
<name>A0A7I8KD10_SPIIN</name>
<evidence type="ECO:0000313" key="2">
    <source>
        <dbReference type="Proteomes" id="UP000663760"/>
    </source>
</evidence>
<organism evidence="1 2">
    <name type="scientific">Spirodela intermedia</name>
    <name type="common">Intermediate duckweed</name>
    <dbReference type="NCBI Taxonomy" id="51605"/>
    <lineage>
        <taxon>Eukaryota</taxon>
        <taxon>Viridiplantae</taxon>
        <taxon>Streptophyta</taxon>
        <taxon>Embryophyta</taxon>
        <taxon>Tracheophyta</taxon>
        <taxon>Spermatophyta</taxon>
        <taxon>Magnoliopsida</taxon>
        <taxon>Liliopsida</taxon>
        <taxon>Araceae</taxon>
        <taxon>Lemnoideae</taxon>
        <taxon>Spirodela</taxon>
    </lineage>
</organism>
<dbReference type="AlphaFoldDB" id="A0A7I8KD10"/>
<accession>A0A7I8KD10</accession>
<sequence>MVSEHATVGESGTNGQRIARLEEQIARLLLSMEAMEAMEASIGAVEGWLDATEPVVPEESRTTSWAKVPEQIVFAGVRNAELENFLWDLDQYFRAIHTPEAEKVTLASMYPARDAKLWWCTRTEDLARLAIESCEDFVRELKKQLLLTNSAWMVLMFDF</sequence>
<evidence type="ECO:0000313" key="1">
    <source>
        <dbReference type="EMBL" id="CAA7394978.1"/>
    </source>
</evidence>
<gene>
    <name evidence="1" type="ORF">SI8410_04005639</name>
</gene>
<proteinExistence type="predicted"/>
<dbReference type="OrthoDB" id="1741137at2759"/>
<keyword evidence="2" id="KW-1185">Reference proteome</keyword>